<keyword evidence="3" id="KW-1185">Reference proteome</keyword>
<evidence type="ECO:0000313" key="3">
    <source>
        <dbReference type="Proteomes" id="UP001597063"/>
    </source>
</evidence>
<comment type="caution">
    <text evidence="2">The sequence shown here is derived from an EMBL/GenBank/DDBJ whole genome shotgun (WGS) entry which is preliminary data.</text>
</comment>
<organism evidence="2 3">
    <name type="scientific">Actinomadura fibrosa</name>
    <dbReference type="NCBI Taxonomy" id="111802"/>
    <lineage>
        <taxon>Bacteria</taxon>
        <taxon>Bacillati</taxon>
        <taxon>Actinomycetota</taxon>
        <taxon>Actinomycetes</taxon>
        <taxon>Streptosporangiales</taxon>
        <taxon>Thermomonosporaceae</taxon>
        <taxon>Actinomadura</taxon>
    </lineage>
</organism>
<feature type="domain" description="DUF397" evidence="1">
    <location>
        <begin position="6"/>
        <end position="60"/>
    </location>
</feature>
<dbReference type="Pfam" id="PF04149">
    <property type="entry name" value="DUF397"/>
    <property type="match status" value="1"/>
</dbReference>
<name>A0ABW2XZS2_9ACTN</name>
<evidence type="ECO:0000259" key="1">
    <source>
        <dbReference type="Pfam" id="PF04149"/>
    </source>
</evidence>
<gene>
    <name evidence="2" type="ORF">ACFQZM_39010</name>
</gene>
<dbReference type="Proteomes" id="UP001597063">
    <property type="component" value="Unassembled WGS sequence"/>
</dbReference>
<dbReference type="EMBL" id="JBHTGP010000018">
    <property type="protein sequence ID" value="MFD0690532.1"/>
    <property type="molecule type" value="Genomic_DNA"/>
</dbReference>
<dbReference type="RefSeq" id="WP_242619659.1">
    <property type="nucleotide sequence ID" value="NZ_CAACUY010000205.1"/>
</dbReference>
<sequence>MTEQMRWRTSSYSGSDGTQCVEVAARAGNRGVAARDSRDRAGGVLGFSGAEWVSFVNDVKGGMYDLA</sequence>
<proteinExistence type="predicted"/>
<accession>A0ABW2XZS2</accession>
<dbReference type="InterPro" id="IPR007278">
    <property type="entry name" value="DUF397"/>
</dbReference>
<evidence type="ECO:0000313" key="2">
    <source>
        <dbReference type="EMBL" id="MFD0690532.1"/>
    </source>
</evidence>
<reference evidence="3" key="1">
    <citation type="journal article" date="2019" name="Int. J. Syst. Evol. Microbiol.">
        <title>The Global Catalogue of Microorganisms (GCM) 10K type strain sequencing project: providing services to taxonomists for standard genome sequencing and annotation.</title>
        <authorList>
            <consortium name="The Broad Institute Genomics Platform"/>
            <consortium name="The Broad Institute Genome Sequencing Center for Infectious Disease"/>
            <person name="Wu L."/>
            <person name="Ma J."/>
        </authorList>
    </citation>
    <scope>NUCLEOTIDE SEQUENCE [LARGE SCALE GENOMIC DNA]</scope>
    <source>
        <strain evidence="3">JCM 9371</strain>
    </source>
</reference>
<protein>
    <submittedName>
        <fullName evidence="2">DUF397 domain-containing protein</fullName>
    </submittedName>
</protein>